<evidence type="ECO:0000259" key="1">
    <source>
        <dbReference type="PROSITE" id="PS50022"/>
    </source>
</evidence>
<dbReference type="InterPro" id="IPR008979">
    <property type="entry name" value="Galactose-bd-like_sf"/>
</dbReference>
<dbReference type="PROSITE" id="PS50022">
    <property type="entry name" value="FA58C_3"/>
    <property type="match status" value="1"/>
</dbReference>
<keyword evidence="3" id="KW-1185">Reference proteome</keyword>
<dbReference type="RefSeq" id="WP_183604099.1">
    <property type="nucleotide sequence ID" value="NZ_JACHXK010000025.1"/>
</dbReference>
<sequence length="502" mass="58577">MKNQVTLAMKYPPITSYPYIANLLSVVLNDEDAEEWFYSEFSQLEMPDNVHRTRLDFNTSLLWKSCPFIYYQRMSRTMVDASGSLENFIIQAIGNGNYVYFLGNYYHNPLSEAYQTNYFLHDIFIFGYDRERRVFHVADFFKDQKYSYEELSFEDVGRMYVGVRAGDDWLEGVELISPRKKVFRFKPDQIREKLMDYIEGVRPVSIVHVPAEHYKHCWVFGSGVYSQLSYYMSLLSQNLIHFDIRPFHVLYDHKVAMRLRIEFLEERSLLPKEMEFSVQYKDIENRAQSLRNYIIMRTKSPSLSKHVDSICGKLMQLKADELELLAGIAPNIVTGAKTESAANCAVQAEITASSLSLNLHNGPANLVNEDQDLIYASAEHPQLPEYIDFEWQEKQRINTIEIRSRFSQSLGVTVVEVQAADDAGENWRNLGRYEQGDYEFDSYRMETMSIQLENALYTNRLRLVIHEANMKWGRFEIVEIGLYDRTEINPALQKSPCLELEA</sequence>
<comment type="caution">
    <text evidence="2">The sequence shown here is derived from an EMBL/GenBank/DDBJ whole genome shotgun (WGS) entry which is preliminary data.</text>
</comment>
<dbReference type="Gene3D" id="2.60.120.260">
    <property type="entry name" value="Galactose-binding domain-like"/>
    <property type="match status" value="1"/>
</dbReference>
<reference evidence="2 3" key="1">
    <citation type="submission" date="2020-08" db="EMBL/GenBank/DDBJ databases">
        <title>Genomic Encyclopedia of Type Strains, Phase III (KMG-III): the genomes of soil and plant-associated and newly described type strains.</title>
        <authorList>
            <person name="Whitman W."/>
        </authorList>
    </citation>
    <scope>NUCLEOTIDE SEQUENCE [LARGE SCALE GENOMIC DNA]</scope>
    <source>
        <strain evidence="2 3">CECT 5862</strain>
    </source>
</reference>
<dbReference type="EMBL" id="JACHXK010000025">
    <property type="protein sequence ID" value="MBB3114041.1"/>
    <property type="molecule type" value="Genomic_DNA"/>
</dbReference>
<dbReference type="AlphaFoldDB" id="A0A7W5FR11"/>
<dbReference type="InterPro" id="IPR000421">
    <property type="entry name" value="FA58C"/>
</dbReference>
<accession>A0A7W5FR11</accession>
<gene>
    <name evidence="2" type="ORF">FHS18_006157</name>
</gene>
<dbReference type="Proteomes" id="UP000570361">
    <property type="component" value="Unassembled WGS sequence"/>
</dbReference>
<organism evidence="2 3">
    <name type="scientific">Paenibacillus phyllosphaerae</name>
    <dbReference type="NCBI Taxonomy" id="274593"/>
    <lineage>
        <taxon>Bacteria</taxon>
        <taxon>Bacillati</taxon>
        <taxon>Bacillota</taxon>
        <taxon>Bacilli</taxon>
        <taxon>Bacillales</taxon>
        <taxon>Paenibacillaceae</taxon>
        <taxon>Paenibacillus</taxon>
    </lineage>
</organism>
<dbReference type="SUPFAM" id="SSF49785">
    <property type="entry name" value="Galactose-binding domain-like"/>
    <property type="match status" value="1"/>
</dbReference>
<dbReference type="Pfam" id="PF00754">
    <property type="entry name" value="F5_F8_type_C"/>
    <property type="match status" value="1"/>
</dbReference>
<protein>
    <recommendedName>
        <fullName evidence="1">F5/8 type C domain-containing protein</fullName>
    </recommendedName>
</protein>
<proteinExistence type="predicted"/>
<feature type="domain" description="F5/8 type C" evidence="1">
    <location>
        <begin position="329"/>
        <end position="485"/>
    </location>
</feature>
<evidence type="ECO:0000313" key="3">
    <source>
        <dbReference type="Proteomes" id="UP000570361"/>
    </source>
</evidence>
<name>A0A7W5FR11_9BACL</name>
<evidence type="ECO:0000313" key="2">
    <source>
        <dbReference type="EMBL" id="MBB3114041.1"/>
    </source>
</evidence>